<sequence>MTDKTETLYENLRDYDFDTDEAFQFGLRSVMEFQKGKSETEVEAAVEKAKFFYYSKCVQKVDYKGYLQWKAKQDAASKPLSDSPTVSDTVTDAATETTDAGPDYPRSFQEICELIASGKPIPGIKQIPNKLSETAPSEATMKPRPKPWEKR</sequence>
<evidence type="ECO:0000313" key="4">
    <source>
        <dbReference type="EMBL" id="KAK9765193.1"/>
    </source>
</evidence>
<reference evidence="4 5" key="1">
    <citation type="submission" date="2023-04" db="EMBL/GenBank/DDBJ databases">
        <title>Genome of Basidiobolus ranarum AG-B5.</title>
        <authorList>
            <person name="Stajich J.E."/>
            <person name="Carter-House D."/>
            <person name="Gryganskyi A."/>
        </authorList>
    </citation>
    <scope>NUCLEOTIDE SEQUENCE [LARGE SCALE GENOMIC DNA]</scope>
    <source>
        <strain evidence="4 5">AG-B5</strain>
    </source>
</reference>
<gene>
    <name evidence="4" type="ORF">K7432_006683</name>
</gene>
<dbReference type="Proteomes" id="UP001479436">
    <property type="component" value="Unassembled WGS sequence"/>
</dbReference>
<dbReference type="EMBL" id="JASJQH010000304">
    <property type="protein sequence ID" value="KAK9765193.1"/>
    <property type="molecule type" value="Genomic_DNA"/>
</dbReference>
<dbReference type="InterPro" id="IPR058841">
    <property type="entry name" value="HTH_76"/>
</dbReference>
<feature type="domain" description="PEX14-like helix-turn-helix" evidence="3">
    <location>
        <begin position="7"/>
        <end position="73"/>
    </location>
</feature>
<protein>
    <submittedName>
        <fullName evidence="4">Uncharacterized protein</fullName>
    </submittedName>
</protein>
<evidence type="ECO:0000256" key="1">
    <source>
        <dbReference type="SAM" id="MobiDB-lite"/>
    </source>
</evidence>
<name>A0ABR2WUJ0_9FUNG</name>
<feature type="region of interest" description="Disordered" evidence="1">
    <location>
        <begin position="120"/>
        <end position="151"/>
    </location>
</feature>
<dbReference type="Pfam" id="PF17733">
    <property type="entry name" value="KPWE_dom"/>
    <property type="match status" value="1"/>
</dbReference>
<accession>A0ABR2WUJ0</accession>
<organism evidence="4 5">
    <name type="scientific">Basidiobolus ranarum</name>
    <dbReference type="NCBI Taxonomy" id="34480"/>
    <lineage>
        <taxon>Eukaryota</taxon>
        <taxon>Fungi</taxon>
        <taxon>Fungi incertae sedis</taxon>
        <taxon>Zoopagomycota</taxon>
        <taxon>Entomophthoromycotina</taxon>
        <taxon>Basidiobolomycetes</taxon>
        <taxon>Basidiobolales</taxon>
        <taxon>Basidiobolaceae</taxon>
        <taxon>Basidiobolus</taxon>
    </lineage>
</organism>
<comment type="caution">
    <text evidence="4">The sequence shown here is derived from an EMBL/GenBank/DDBJ whole genome shotgun (WGS) entry which is preliminary data.</text>
</comment>
<dbReference type="Pfam" id="PF25871">
    <property type="entry name" value="HTH_76"/>
    <property type="match status" value="1"/>
</dbReference>
<proteinExistence type="predicted"/>
<keyword evidence="5" id="KW-1185">Reference proteome</keyword>
<dbReference type="InterPro" id="IPR040554">
    <property type="entry name" value="KPWE_PEX14_dom"/>
</dbReference>
<dbReference type="PANTHER" id="PTHR36855:SF1">
    <property type="entry name" value="PEROXISOME MEMBRANE ANCHOR PROTEIN PEX14P N-TERMINAL DOMAIN-CONTAINING PROTEIN"/>
    <property type="match status" value="1"/>
</dbReference>
<feature type="domain" description="Peroxisomal membrane protein PEX14-like KPWE" evidence="2">
    <location>
        <begin position="104"/>
        <end position="150"/>
    </location>
</feature>
<dbReference type="PANTHER" id="PTHR36855">
    <property type="entry name" value="CHROMOSOME 10, WHOLE GENOME SHOTGUN SEQUENCE"/>
    <property type="match status" value="1"/>
</dbReference>
<evidence type="ECO:0000259" key="2">
    <source>
        <dbReference type="Pfam" id="PF17733"/>
    </source>
</evidence>
<evidence type="ECO:0000313" key="5">
    <source>
        <dbReference type="Proteomes" id="UP001479436"/>
    </source>
</evidence>
<evidence type="ECO:0000259" key="3">
    <source>
        <dbReference type="Pfam" id="PF25871"/>
    </source>
</evidence>